<dbReference type="AlphaFoldDB" id="A0A1D9FTK4"/>
<dbReference type="PANTHER" id="PTHR43685:SF2">
    <property type="entry name" value="GLYCOSYLTRANSFERASE 2-LIKE DOMAIN-CONTAINING PROTEIN"/>
    <property type="match status" value="1"/>
</dbReference>
<protein>
    <submittedName>
        <fullName evidence="2">Glycosyltransferase family 2 protein</fullName>
    </submittedName>
</protein>
<dbReference type="InterPro" id="IPR001173">
    <property type="entry name" value="Glyco_trans_2-like"/>
</dbReference>
<name>A0A1D9FTK4_MOOP1</name>
<dbReference type="Pfam" id="PF00535">
    <property type="entry name" value="Glycos_transf_2"/>
    <property type="match status" value="1"/>
</dbReference>
<evidence type="ECO:0000313" key="3">
    <source>
        <dbReference type="Proteomes" id="UP000176944"/>
    </source>
</evidence>
<proteinExistence type="predicted"/>
<organism evidence="2 3">
    <name type="scientific">Moorena producens (strain JHB)</name>
    <dbReference type="NCBI Taxonomy" id="1454205"/>
    <lineage>
        <taxon>Bacteria</taxon>
        <taxon>Bacillati</taxon>
        <taxon>Cyanobacteriota</taxon>
        <taxon>Cyanophyceae</taxon>
        <taxon>Coleofasciculales</taxon>
        <taxon>Coleofasciculaceae</taxon>
        <taxon>Moorena</taxon>
    </lineage>
</organism>
<gene>
    <name evidence="2" type="ORF">BJP36_01110</name>
</gene>
<reference evidence="3" key="1">
    <citation type="submission" date="2016-10" db="EMBL/GenBank/DDBJ databases">
        <title>Comparative genomics uncovers the prolific and rare metabolic potential of the cyanobacterial genus Moorea.</title>
        <authorList>
            <person name="Leao T."/>
            <person name="Castelao G."/>
            <person name="Korobeynikov A."/>
            <person name="Monroe E.A."/>
            <person name="Podell S."/>
            <person name="Glukhov E."/>
            <person name="Allen E."/>
            <person name="Gerwick W.H."/>
            <person name="Gerwick L."/>
        </authorList>
    </citation>
    <scope>NUCLEOTIDE SEQUENCE [LARGE SCALE GENOMIC DNA]</scope>
    <source>
        <strain evidence="3">JHB</strain>
    </source>
</reference>
<evidence type="ECO:0000259" key="1">
    <source>
        <dbReference type="Pfam" id="PF00535"/>
    </source>
</evidence>
<sequence>MSADQPRLSIGLPVYNGAEFLREALDSILAQTFEDFELIISDNCSTDATEEICREYQAKDKRIYYYRNQENLGAAPNYNRTVELARAEYFKWAADDDVCAPSFLARCLEVLDNDPTVILSYPRTIFTKPDGQKWWEGKSVGKLDSEKPHERFQAAISDFWCLEVFGLIRMDALRKTSLISSYYGSDRLLLTQLSLIGRLKEIPEPLFFRRCHSDQSSRLSAQEREVWIDTKASMGPKFLRPRNSIEFLRAVFQAPLNWQERIRCLGVLGNYVFSAQTWKKFFHQKAPSKV</sequence>
<evidence type="ECO:0000313" key="2">
    <source>
        <dbReference type="EMBL" id="AOY78699.1"/>
    </source>
</evidence>
<feature type="domain" description="Glycosyltransferase 2-like" evidence="1">
    <location>
        <begin position="9"/>
        <end position="173"/>
    </location>
</feature>
<dbReference type="InterPro" id="IPR029044">
    <property type="entry name" value="Nucleotide-diphossugar_trans"/>
</dbReference>
<dbReference type="Gene3D" id="3.90.550.10">
    <property type="entry name" value="Spore Coat Polysaccharide Biosynthesis Protein SpsA, Chain A"/>
    <property type="match status" value="1"/>
</dbReference>
<dbReference type="EMBL" id="CP017708">
    <property type="protein sequence ID" value="AOY78699.1"/>
    <property type="molecule type" value="Genomic_DNA"/>
</dbReference>
<dbReference type="CDD" id="cd00761">
    <property type="entry name" value="Glyco_tranf_GTA_type"/>
    <property type="match status" value="1"/>
</dbReference>
<dbReference type="Proteomes" id="UP000176944">
    <property type="component" value="Chromosome"/>
</dbReference>
<dbReference type="SUPFAM" id="SSF53448">
    <property type="entry name" value="Nucleotide-diphospho-sugar transferases"/>
    <property type="match status" value="1"/>
</dbReference>
<dbReference type="PANTHER" id="PTHR43685">
    <property type="entry name" value="GLYCOSYLTRANSFERASE"/>
    <property type="match status" value="1"/>
</dbReference>
<dbReference type="InterPro" id="IPR050834">
    <property type="entry name" value="Glycosyltransf_2"/>
</dbReference>
<accession>A0A1D9FTK4</accession>